<proteinExistence type="predicted"/>
<sequence length="48" mass="5395">MAFIFQSSCNIPPTPFPTVSSDAKICIVKLKINIKMKIFFILILPPNN</sequence>
<geneLocation type="plasmid" evidence="2 3">
    <name>A14S_lp36</name>
</geneLocation>
<dbReference type="EMBL" id="CP001465">
    <property type="protein sequence ID" value="ACN53177.1"/>
    <property type="molecule type" value="Genomic_DNA"/>
</dbReference>
<dbReference type="EMBL" id="CP001466">
    <property type="protein sequence ID" value="ACN53224.1"/>
    <property type="molecule type" value="Genomic_DNA"/>
</dbReference>
<gene>
    <name evidence="2" type="ORF">BSPA14S_K0039</name>
    <name evidence="1" type="ORF">BSPA14S_N0005</name>
</gene>
<accession>C0RBN2</accession>
<geneLocation type="plasmid" evidence="1 3">
    <name>A14S_lp28-8</name>
</geneLocation>
<name>C0RBN2_9SPIR</name>
<dbReference type="Proteomes" id="UP000003481">
    <property type="component" value="Plasmid A14S_lp36"/>
</dbReference>
<evidence type="ECO:0000313" key="3">
    <source>
        <dbReference type="Proteomes" id="UP000003481"/>
    </source>
</evidence>
<dbReference type="AlphaFoldDB" id="C0RBN2"/>
<dbReference type="HOGENOM" id="CLU_3150141_0_0_12"/>
<reference evidence="1 3" key="1">
    <citation type="journal article" date="2012" name="J. Bacteriol.">
        <title>Whole-Genome Sequences of Borrelia bissettii, Borrelia valaisiana, and Borrelia spielmanii.</title>
        <authorList>
            <person name="Schutzer S.E."/>
            <person name="Fraser-Liggett C.M."/>
            <person name="Qiu W.G."/>
            <person name="Kraiczy P."/>
            <person name="Mongodin E.F."/>
            <person name="Dunn J.J."/>
            <person name="Luft B.J."/>
            <person name="Casjens S.R."/>
        </authorList>
    </citation>
    <scope>NUCLEOTIDE SEQUENCE [LARGE SCALE GENOMIC DNA]</scope>
    <source>
        <strain evidence="1 3">A14S</strain>
        <plasmid evidence="1 3">A14S_lp28-8</plasmid>
        <plasmid evidence="2">A14S_lp36</plasmid>
    </source>
</reference>
<organism evidence="1 3">
    <name type="scientific">Borreliella spielmanii A14S</name>
    <dbReference type="NCBI Taxonomy" id="498742"/>
    <lineage>
        <taxon>Bacteria</taxon>
        <taxon>Pseudomonadati</taxon>
        <taxon>Spirochaetota</taxon>
        <taxon>Spirochaetia</taxon>
        <taxon>Spirochaetales</taxon>
        <taxon>Borreliaceae</taxon>
        <taxon>Borreliella</taxon>
    </lineage>
</organism>
<evidence type="ECO:0000313" key="1">
    <source>
        <dbReference type="EMBL" id="ACN53177.1"/>
    </source>
</evidence>
<dbReference type="Proteomes" id="UP000003481">
    <property type="component" value="Plasmid A14S_lp28-8"/>
</dbReference>
<keyword evidence="1" id="KW-0614">Plasmid</keyword>
<protein>
    <submittedName>
        <fullName evidence="1">Uncharacterized protein</fullName>
    </submittedName>
</protein>
<evidence type="ECO:0000313" key="2">
    <source>
        <dbReference type="EMBL" id="ACN53224.1"/>
    </source>
</evidence>